<evidence type="ECO:0008006" key="4">
    <source>
        <dbReference type="Google" id="ProtNLM"/>
    </source>
</evidence>
<feature type="region of interest" description="Disordered" evidence="1">
    <location>
        <begin position="76"/>
        <end position="133"/>
    </location>
</feature>
<protein>
    <recommendedName>
        <fullName evidence="4">Lipoprotein</fullName>
    </recommendedName>
</protein>
<accession>A0A926EZY5</accession>
<sequence>MNYKNKILIITLISLLLVGCRGKDHVNKLKEMDMAPKSFTELNRGIQNILDEVGQIEKIEMGIDSTEEKLDTEKYGEMNTDSEPQQSEESGQSQNQEEEGGGKEGENQKENQSSPQPIKEKKDNKEEDKQKKVESIWNKIDKSLEEVHSSWNDYEVEGVRKGATDDKGVAFESSLNKMTKAVENRDILGIYDYGSQSIFNLKPYYDLYSDEIGGEVGKIKYMVYQYYISGILKNPVRAQSIISDYEENINKIRVKIDNDKNKTKELDKIIFGLKSLPQSLEEDSKRLLLIKKDVLIENLNALE</sequence>
<evidence type="ECO:0000313" key="3">
    <source>
        <dbReference type="Proteomes" id="UP000601522"/>
    </source>
</evidence>
<reference evidence="2 3" key="1">
    <citation type="submission" date="2020-08" db="EMBL/GenBank/DDBJ databases">
        <title>Genome public.</title>
        <authorList>
            <person name="Liu C."/>
            <person name="Sun Q."/>
        </authorList>
    </citation>
    <scope>NUCLEOTIDE SEQUENCE [LARGE SCALE GENOMIC DNA]</scope>
    <source>
        <strain evidence="2 3">NSJ-26</strain>
    </source>
</reference>
<comment type="caution">
    <text evidence="2">The sequence shown here is derived from an EMBL/GenBank/DDBJ whole genome shotgun (WGS) entry which is preliminary data.</text>
</comment>
<dbReference type="RefSeq" id="WP_249324363.1">
    <property type="nucleotide sequence ID" value="NZ_JACRTK010000004.1"/>
</dbReference>
<evidence type="ECO:0000256" key="1">
    <source>
        <dbReference type="SAM" id="MobiDB-lite"/>
    </source>
</evidence>
<dbReference type="PROSITE" id="PS51257">
    <property type="entry name" value="PROKAR_LIPOPROTEIN"/>
    <property type="match status" value="1"/>
</dbReference>
<organism evidence="2 3">
    <name type="scientific">Wansuia hejianensis</name>
    <dbReference type="NCBI Taxonomy" id="2763667"/>
    <lineage>
        <taxon>Bacteria</taxon>
        <taxon>Bacillati</taxon>
        <taxon>Bacillota</taxon>
        <taxon>Clostridia</taxon>
        <taxon>Lachnospirales</taxon>
        <taxon>Lachnospiraceae</taxon>
        <taxon>Wansuia</taxon>
    </lineage>
</organism>
<feature type="compositionally biased region" description="Basic and acidic residues" evidence="1">
    <location>
        <begin position="118"/>
        <end position="133"/>
    </location>
</feature>
<name>A0A926EZY5_9FIRM</name>
<feature type="compositionally biased region" description="Low complexity" evidence="1">
    <location>
        <begin position="85"/>
        <end position="95"/>
    </location>
</feature>
<dbReference type="Proteomes" id="UP000601522">
    <property type="component" value="Unassembled WGS sequence"/>
</dbReference>
<feature type="compositionally biased region" description="Basic and acidic residues" evidence="1">
    <location>
        <begin position="100"/>
        <end position="109"/>
    </location>
</feature>
<gene>
    <name evidence="2" type="ORF">H8689_10295</name>
</gene>
<proteinExistence type="predicted"/>
<dbReference type="EMBL" id="JACRTK010000004">
    <property type="protein sequence ID" value="MBC8591500.1"/>
    <property type="molecule type" value="Genomic_DNA"/>
</dbReference>
<dbReference type="AlphaFoldDB" id="A0A926EZY5"/>
<keyword evidence="3" id="KW-1185">Reference proteome</keyword>
<evidence type="ECO:0000313" key="2">
    <source>
        <dbReference type="EMBL" id="MBC8591500.1"/>
    </source>
</evidence>